<evidence type="ECO:0000256" key="10">
    <source>
        <dbReference type="ARBA" id="ARBA00031306"/>
    </source>
</evidence>
<evidence type="ECO:0000256" key="6">
    <source>
        <dbReference type="ARBA" id="ARBA00022679"/>
    </source>
</evidence>
<dbReference type="PANTHER" id="PTHR30040:SF2">
    <property type="entry name" value="FAD:PROTEIN FMN TRANSFERASE"/>
    <property type="match status" value="1"/>
</dbReference>
<evidence type="ECO:0000256" key="7">
    <source>
        <dbReference type="ARBA" id="ARBA00022723"/>
    </source>
</evidence>
<keyword evidence="14" id="KW-1185">Reference proteome</keyword>
<reference evidence="13 14" key="1">
    <citation type="submission" date="2023-10" db="EMBL/GenBank/DDBJ databases">
        <title>Psychrosphaera aquimaarina strain SW33 isolated from seawater.</title>
        <authorList>
            <person name="Bayburt H."/>
            <person name="Kim J.M."/>
            <person name="Choi B.J."/>
            <person name="Jeon C.O."/>
        </authorList>
    </citation>
    <scope>NUCLEOTIDE SEQUENCE [LARGE SCALE GENOMIC DNA]</scope>
    <source>
        <strain evidence="13 14">KCTC 52743</strain>
    </source>
</reference>
<evidence type="ECO:0000256" key="4">
    <source>
        <dbReference type="ARBA" id="ARBA00016337"/>
    </source>
</evidence>
<dbReference type="Proteomes" id="UP001257914">
    <property type="component" value="Unassembled WGS sequence"/>
</dbReference>
<evidence type="ECO:0000256" key="9">
    <source>
        <dbReference type="ARBA" id="ARBA00022842"/>
    </source>
</evidence>
<dbReference type="InterPro" id="IPR024932">
    <property type="entry name" value="ApbE"/>
</dbReference>
<dbReference type="GO" id="GO:0016740">
    <property type="term" value="F:transferase activity"/>
    <property type="evidence" value="ECO:0007669"/>
    <property type="project" value="UniProtKB-KW"/>
</dbReference>
<evidence type="ECO:0000256" key="12">
    <source>
        <dbReference type="PIRNR" id="PIRNR006268"/>
    </source>
</evidence>
<comment type="cofactor">
    <cofactor evidence="1">
        <name>Mg(2+)</name>
        <dbReference type="ChEBI" id="CHEBI:18420"/>
    </cofactor>
</comment>
<evidence type="ECO:0000313" key="14">
    <source>
        <dbReference type="Proteomes" id="UP001257914"/>
    </source>
</evidence>
<accession>A0ABU3R465</accession>
<dbReference type="RefSeq" id="WP_315947891.1">
    <property type="nucleotide sequence ID" value="NZ_JAWCUA010000010.1"/>
</dbReference>
<gene>
    <name evidence="13" type="ORF">RT723_14965</name>
</gene>
<comment type="caution">
    <text evidence="13">The sequence shown here is derived from an EMBL/GenBank/DDBJ whole genome shotgun (WGS) entry which is preliminary data.</text>
</comment>
<sequence length="295" mass="33157">MASKVKVTQKEDCIQVAFTAMASPCYLLIEGQDAKQHQDFIKQTLREVQRLEQKFSRYLPDSVCSKINASNGKPVKIDPETYNLFKYAKELYEISEGLFDITSGVLRRAWTFSNEMVTPSQSTIDKVLPFVGWKKMKFELDAITLKNGMEVDFGGIAKEYAVSYIAEIGRKQLPNHSILINLGGDIEISQERTDGKKWTIGIERRNQELQVVQLNKGAMATSGDTHRFVIINNQRYSHILNPMTGWPIKQTVSTVTVTARSCIQAGSIATLALLHGKNTEAFLSTQKGIKYVVNK</sequence>
<dbReference type="Gene3D" id="3.10.520.10">
    <property type="entry name" value="ApbE-like domains"/>
    <property type="match status" value="1"/>
</dbReference>
<evidence type="ECO:0000256" key="11">
    <source>
        <dbReference type="ARBA" id="ARBA00048540"/>
    </source>
</evidence>
<keyword evidence="7 12" id="KW-0479">Metal-binding</keyword>
<evidence type="ECO:0000256" key="5">
    <source>
        <dbReference type="ARBA" id="ARBA00022630"/>
    </source>
</evidence>
<keyword evidence="9 12" id="KW-0460">Magnesium</keyword>
<dbReference type="InterPro" id="IPR003374">
    <property type="entry name" value="ApbE-like_sf"/>
</dbReference>
<dbReference type="PANTHER" id="PTHR30040">
    <property type="entry name" value="THIAMINE BIOSYNTHESIS LIPOPROTEIN APBE"/>
    <property type="match status" value="1"/>
</dbReference>
<dbReference type="EMBL" id="JAWCUA010000010">
    <property type="protein sequence ID" value="MDU0114267.1"/>
    <property type="molecule type" value="Genomic_DNA"/>
</dbReference>
<dbReference type="EC" id="2.7.1.180" evidence="3 12"/>
<evidence type="ECO:0000256" key="8">
    <source>
        <dbReference type="ARBA" id="ARBA00022827"/>
    </source>
</evidence>
<name>A0ABU3R465_9GAMM</name>
<comment type="similarity">
    <text evidence="2 12">Belongs to the ApbE family.</text>
</comment>
<organism evidence="13 14">
    <name type="scientific">Psychrosphaera aquimarina</name>
    <dbReference type="NCBI Taxonomy" id="2044854"/>
    <lineage>
        <taxon>Bacteria</taxon>
        <taxon>Pseudomonadati</taxon>
        <taxon>Pseudomonadota</taxon>
        <taxon>Gammaproteobacteria</taxon>
        <taxon>Alteromonadales</taxon>
        <taxon>Pseudoalteromonadaceae</taxon>
        <taxon>Psychrosphaera</taxon>
    </lineage>
</organism>
<evidence type="ECO:0000256" key="3">
    <source>
        <dbReference type="ARBA" id="ARBA00011955"/>
    </source>
</evidence>
<keyword evidence="5 12" id="KW-0285">Flavoprotein</keyword>
<dbReference type="PIRSF" id="PIRSF006268">
    <property type="entry name" value="ApbE"/>
    <property type="match status" value="1"/>
</dbReference>
<evidence type="ECO:0000256" key="2">
    <source>
        <dbReference type="ARBA" id="ARBA00008282"/>
    </source>
</evidence>
<evidence type="ECO:0000256" key="1">
    <source>
        <dbReference type="ARBA" id="ARBA00001946"/>
    </source>
</evidence>
<keyword evidence="8 12" id="KW-0274">FAD</keyword>
<dbReference type="Pfam" id="PF02424">
    <property type="entry name" value="ApbE"/>
    <property type="match status" value="1"/>
</dbReference>
<comment type="catalytic activity">
    <reaction evidence="11 12">
        <text>L-threonyl-[protein] + FAD = FMN-L-threonyl-[protein] + AMP + H(+)</text>
        <dbReference type="Rhea" id="RHEA:36847"/>
        <dbReference type="Rhea" id="RHEA-COMP:11060"/>
        <dbReference type="Rhea" id="RHEA-COMP:11061"/>
        <dbReference type="ChEBI" id="CHEBI:15378"/>
        <dbReference type="ChEBI" id="CHEBI:30013"/>
        <dbReference type="ChEBI" id="CHEBI:57692"/>
        <dbReference type="ChEBI" id="CHEBI:74257"/>
        <dbReference type="ChEBI" id="CHEBI:456215"/>
        <dbReference type="EC" id="2.7.1.180"/>
    </reaction>
</comment>
<protein>
    <recommendedName>
        <fullName evidence="4 12">FAD:protein FMN transferase</fullName>
        <ecNumber evidence="3 12">2.7.1.180</ecNumber>
    </recommendedName>
    <alternativeName>
        <fullName evidence="10 12">Flavin transferase</fullName>
    </alternativeName>
</protein>
<dbReference type="SUPFAM" id="SSF143631">
    <property type="entry name" value="ApbE-like"/>
    <property type="match status" value="1"/>
</dbReference>
<keyword evidence="6 12" id="KW-0808">Transferase</keyword>
<proteinExistence type="inferred from homology"/>
<evidence type="ECO:0000313" key="13">
    <source>
        <dbReference type="EMBL" id="MDU0114267.1"/>
    </source>
</evidence>